<protein>
    <submittedName>
        <fullName evidence="2">Class A beta-lactamase-related serine hydrolase</fullName>
    </submittedName>
</protein>
<keyword evidence="2" id="KW-0378">Hydrolase</keyword>
<dbReference type="Gene3D" id="3.40.710.10">
    <property type="entry name" value="DD-peptidase/beta-lactamase superfamily"/>
    <property type="match status" value="1"/>
</dbReference>
<sequence length="455" mass="47709">MAIETGALARVAESAAAELGIVGAQVALAVGEDFAETPVGVENTATGRAVTANTLFQIGSTTKVFTAALLMRLAEAGEVDIDQPVVTYVPGFRLGDEAATKTVTPRHLMSMTSGIDNGPYLDTGRGDESVRDAVELVADLPVITQPGAGFGYSNASTNVSGLIIETITGTDWDTALRDRLLEPAGLRHSASLPEDHVYHPVAVGHVRADEGVSHARPWIFARGYGPAGSSLCCSAGDLVRFGRIFLRGGLAADGSRVLSERTVAAMQTPHVDVPTKLFADGWCLGPYTKVWDGVRIFGHSGTTPCGSSTLLWVPSHDAAVAVTVNVANRGYHFADRVFDHVFTDVLGITKPTRPAKTPGAPVDTAAYAGVYETADTCYRVTGEDGHLFVTVSATGPVGGSDGAVRSALYPLGDHRFLPADDAVGGHHLWDVAFDLGPDGTAVRFLNGAFAARRTR</sequence>
<organism evidence="2 3">
    <name type="scientific">Amycolatopsis suaedae</name>
    <dbReference type="NCBI Taxonomy" id="2510978"/>
    <lineage>
        <taxon>Bacteria</taxon>
        <taxon>Bacillati</taxon>
        <taxon>Actinomycetota</taxon>
        <taxon>Actinomycetes</taxon>
        <taxon>Pseudonocardiales</taxon>
        <taxon>Pseudonocardiaceae</taxon>
        <taxon>Amycolatopsis</taxon>
    </lineage>
</organism>
<dbReference type="PANTHER" id="PTHR46825:SF9">
    <property type="entry name" value="BETA-LACTAMASE-RELATED DOMAIN-CONTAINING PROTEIN"/>
    <property type="match status" value="1"/>
</dbReference>
<dbReference type="InterPro" id="IPR001466">
    <property type="entry name" value="Beta-lactam-related"/>
</dbReference>
<dbReference type="Pfam" id="PF00144">
    <property type="entry name" value="Beta-lactamase"/>
    <property type="match status" value="1"/>
</dbReference>
<proteinExistence type="predicted"/>
<feature type="domain" description="Beta-lactamase-related" evidence="1">
    <location>
        <begin position="9"/>
        <end position="334"/>
    </location>
</feature>
<dbReference type="InterPro" id="IPR050491">
    <property type="entry name" value="AmpC-like"/>
</dbReference>
<dbReference type="SUPFAM" id="SSF56601">
    <property type="entry name" value="beta-lactamase/transpeptidase-like"/>
    <property type="match status" value="1"/>
</dbReference>
<dbReference type="OrthoDB" id="262125at2"/>
<reference evidence="2 3" key="1">
    <citation type="submission" date="2019-02" db="EMBL/GenBank/DDBJ databases">
        <title>Draft genome sequence of Amycolatopsis sp. 8-3EHSu isolated from roots of Suaeda maritima.</title>
        <authorList>
            <person name="Duangmal K."/>
            <person name="Chantavorakit T."/>
        </authorList>
    </citation>
    <scope>NUCLEOTIDE SEQUENCE [LARGE SCALE GENOMIC DNA]</scope>
    <source>
        <strain evidence="2 3">8-3EHSu</strain>
    </source>
</reference>
<dbReference type="PANTHER" id="PTHR46825">
    <property type="entry name" value="D-ALANYL-D-ALANINE-CARBOXYPEPTIDASE/ENDOPEPTIDASE AMPH"/>
    <property type="match status" value="1"/>
</dbReference>
<evidence type="ECO:0000259" key="1">
    <source>
        <dbReference type="Pfam" id="PF00144"/>
    </source>
</evidence>
<name>A0A4Q7JBD5_9PSEU</name>
<dbReference type="EMBL" id="SFCC01000003">
    <property type="protein sequence ID" value="RZQ64597.1"/>
    <property type="molecule type" value="Genomic_DNA"/>
</dbReference>
<dbReference type="GO" id="GO:0016787">
    <property type="term" value="F:hydrolase activity"/>
    <property type="evidence" value="ECO:0007669"/>
    <property type="project" value="UniProtKB-KW"/>
</dbReference>
<gene>
    <name evidence="2" type="ORF">EWH70_06735</name>
</gene>
<comment type="caution">
    <text evidence="2">The sequence shown here is derived from an EMBL/GenBank/DDBJ whole genome shotgun (WGS) entry which is preliminary data.</text>
</comment>
<evidence type="ECO:0000313" key="2">
    <source>
        <dbReference type="EMBL" id="RZQ64597.1"/>
    </source>
</evidence>
<accession>A0A4Q7JBD5</accession>
<keyword evidence="3" id="KW-1185">Reference proteome</keyword>
<dbReference type="RefSeq" id="WP_130474395.1">
    <property type="nucleotide sequence ID" value="NZ_SFCC01000003.1"/>
</dbReference>
<dbReference type="AlphaFoldDB" id="A0A4Q7JBD5"/>
<dbReference type="InterPro" id="IPR012338">
    <property type="entry name" value="Beta-lactam/transpept-like"/>
</dbReference>
<evidence type="ECO:0000313" key="3">
    <source>
        <dbReference type="Proteomes" id="UP000292003"/>
    </source>
</evidence>
<dbReference type="Proteomes" id="UP000292003">
    <property type="component" value="Unassembled WGS sequence"/>
</dbReference>